<dbReference type="InterPro" id="IPR008333">
    <property type="entry name" value="Cbr1-like_FAD-bd_dom"/>
</dbReference>
<keyword evidence="2" id="KW-0285">Flavoprotein</keyword>
<dbReference type="EMBL" id="PPTA01000004">
    <property type="protein sequence ID" value="TFB04453.1"/>
    <property type="molecule type" value="Genomic_DNA"/>
</dbReference>
<feature type="compositionally biased region" description="Low complexity" evidence="6">
    <location>
        <begin position="36"/>
        <end position="48"/>
    </location>
</feature>
<evidence type="ECO:0000256" key="5">
    <source>
        <dbReference type="ARBA" id="ARBA00040895"/>
    </source>
</evidence>
<dbReference type="Gene3D" id="2.40.30.10">
    <property type="entry name" value="Translation factors"/>
    <property type="match status" value="1"/>
</dbReference>
<dbReference type="Proteomes" id="UP001642720">
    <property type="component" value="Unassembled WGS sequence"/>
</dbReference>
<gene>
    <name evidence="8" type="ORF">CCMA1212_003944</name>
</gene>
<dbReference type="InterPro" id="IPR017938">
    <property type="entry name" value="Riboflavin_synthase-like_b-brl"/>
</dbReference>
<feature type="region of interest" description="Disordered" evidence="6">
    <location>
        <begin position="28"/>
        <end position="48"/>
    </location>
</feature>
<evidence type="ECO:0000313" key="8">
    <source>
        <dbReference type="EMBL" id="TFB04453.1"/>
    </source>
</evidence>
<dbReference type="GeneID" id="300575722"/>
<dbReference type="InterPro" id="IPR001433">
    <property type="entry name" value="OxRdtase_FAD/NAD-bd"/>
</dbReference>
<evidence type="ECO:0000259" key="7">
    <source>
        <dbReference type="PROSITE" id="PS51384"/>
    </source>
</evidence>
<dbReference type="SUPFAM" id="SSF63380">
    <property type="entry name" value="Riboflavin synthase domain-like"/>
    <property type="match status" value="1"/>
</dbReference>
<dbReference type="InterPro" id="IPR009737">
    <property type="entry name" value="Aim32/Apd1-like"/>
</dbReference>
<accession>A0ABY2HC42</accession>
<dbReference type="InterPro" id="IPR017927">
    <property type="entry name" value="FAD-bd_FR_type"/>
</dbReference>
<protein>
    <recommendedName>
        <fullName evidence="5">Altered inheritance of mitochondria protein 32</fullName>
    </recommendedName>
</protein>
<dbReference type="CDD" id="cd06183">
    <property type="entry name" value="cyt_b5_reduct_like"/>
    <property type="match status" value="1"/>
</dbReference>
<feature type="region of interest" description="Disordered" evidence="6">
    <location>
        <begin position="757"/>
        <end position="777"/>
    </location>
</feature>
<dbReference type="RefSeq" id="XP_073560654.1">
    <property type="nucleotide sequence ID" value="XM_073701272.1"/>
</dbReference>
<comment type="cofactor">
    <cofactor evidence="1">
        <name>FAD</name>
        <dbReference type="ChEBI" id="CHEBI:57692"/>
    </cofactor>
</comment>
<dbReference type="SUPFAM" id="SSF52833">
    <property type="entry name" value="Thioredoxin-like"/>
    <property type="match status" value="1"/>
</dbReference>
<dbReference type="CDD" id="cd03062">
    <property type="entry name" value="TRX_Fd_Sucrase"/>
    <property type="match status" value="1"/>
</dbReference>
<dbReference type="Pfam" id="PF00175">
    <property type="entry name" value="NAD_binding_1"/>
    <property type="match status" value="1"/>
</dbReference>
<dbReference type="PROSITE" id="PS51384">
    <property type="entry name" value="FAD_FR"/>
    <property type="match status" value="1"/>
</dbReference>
<feature type="region of interest" description="Disordered" evidence="6">
    <location>
        <begin position="451"/>
        <end position="485"/>
    </location>
</feature>
<dbReference type="SUPFAM" id="SSF52343">
    <property type="entry name" value="Ferredoxin reductase-like, C-terminal NADP-linked domain"/>
    <property type="match status" value="1"/>
</dbReference>
<dbReference type="InterPro" id="IPR036249">
    <property type="entry name" value="Thioredoxin-like_sf"/>
</dbReference>
<comment type="similarity">
    <text evidence="4">Belongs to the AIM32 family.</text>
</comment>
<evidence type="ECO:0000256" key="1">
    <source>
        <dbReference type="ARBA" id="ARBA00001974"/>
    </source>
</evidence>
<evidence type="ECO:0000256" key="3">
    <source>
        <dbReference type="ARBA" id="ARBA00022827"/>
    </source>
</evidence>
<name>A0ABY2HC42_9HYPO</name>
<evidence type="ECO:0000256" key="6">
    <source>
        <dbReference type="SAM" id="MobiDB-lite"/>
    </source>
</evidence>
<keyword evidence="9" id="KW-1185">Reference proteome</keyword>
<evidence type="ECO:0000256" key="4">
    <source>
        <dbReference type="ARBA" id="ARBA00038208"/>
    </source>
</evidence>
<organism evidence="8 9">
    <name type="scientific">Trichoderma ghanense</name>
    <dbReference type="NCBI Taxonomy" id="65468"/>
    <lineage>
        <taxon>Eukaryota</taxon>
        <taxon>Fungi</taxon>
        <taxon>Dikarya</taxon>
        <taxon>Ascomycota</taxon>
        <taxon>Pezizomycotina</taxon>
        <taxon>Sordariomycetes</taxon>
        <taxon>Hypocreomycetidae</taxon>
        <taxon>Hypocreales</taxon>
        <taxon>Hypocreaceae</taxon>
        <taxon>Trichoderma</taxon>
    </lineage>
</organism>
<feature type="compositionally biased region" description="Polar residues" evidence="6">
    <location>
        <begin position="467"/>
        <end position="478"/>
    </location>
</feature>
<dbReference type="InterPro" id="IPR039261">
    <property type="entry name" value="FNR_nucleotide-bd"/>
</dbReference>
<evidence type="ECO:0000256" key="2">
    <source>
        <dbReference type="ARBA" id="ARBA00022630"/>
    </source>
</evidence>
<dbReference type="Pfam" id="PF06999">
    <property type="entry name" value="Suc_Fer-like"/>
    <property type="match status" value="1"/>
</dbReference>
<dbReference type="Gene3D" id="3.40.50.80">
    <property type="entry name" value="Nucleotide-binding domain of ferredoxin-NADP reductase (FNR) module"/>
    <property type="match status" value="1"/>
</dbReference>
<dbReference type="PANTHER" id="PTHR31902">
    <property type="entry name" value="ACTIN PATCHES DISTAL PROTEIN 1"/>
    <property type="match status" value="1"/>
</dbReference>
<proteinExistence type="inferred from homology"/>
<dbReference type="Pfam" id="PF00970">
    <property type="entry name" value="FAD_binding_6"/>
    <property type="match status" value="1"/>
</dbReference>
<feature type="domain" description="FAD-binding FR-type" evidence="7">
    <location>
        <begin position="517"/>
        <end position="634"/>
    </location>
</feature>
<feature type="region of interest" description="Disordered" evidence="6">
    <location>
        <begin position="60"/>
        <end position="82"/>
    </location>
</feature>
<sequence>MSLRMPSSVPLSVQQLRTPMLLRWKHLSPRRSRQFSTPTRQRASPRTSTRTTIIGIAAAGATAPRRSITSRPRHPKPPFPTVPTCPSPTCACAETPAMPDGLEIDRANPLNGVMAGYAEHVVVCTGKDDWPSKIEDENGGDNLAADLKELFGRGGKYTDPFHHISVINSSFPSSPPPRKAVQSTSVYLLPSFKYVPFLPRVSFDSVKALAKGFLLPERLHPAHAGLSPAHRDRLTRKAAFQGLLPGVRDVADVLVLICGHGGRDMRCGVMGPVLRSEFEDKLGRKGFTVAREAVLVGSLEEETKRVEGSSSSSSSDKVARVGLISHIGGHKFAGNVIIYIPPGFTTEGGERHPLAGCGIWYGRVEPRHVEGIVGETVMAGRVVEDMFRGGIDAHRRILRLRSLYMLEFSKEQDHGTREEDHQGGSRIQRAVLTTARLHHFHTPTTHHLVKAISTTSKPQPSHALRKYTTTTTQSQPHSRPTRRKSRKLPILLTTAILGTTIYYLLSPPSKPTLLNAETFVPYTITSREAISPTSFIFTISPHTPNPSLPYLVPSTPSSSWRYPLWSVEFKQPQVQIARHYTPLPPLDGQGDPADGSLSFYVRAIGGGEMSTYLSRLGVGHDVWLRGPHVGFDVTARLGEMNNIVFLAGGTGVVPAVQVAKAVLEKSPEAQINLLWAVRKREELQQASSSNSSRKPSWWQFWAAKGSVPEELTTELQHPSPIAKHLKALKSKYGQRLHIQVAIDEEQTQFRELDLQKAISSGPSSSSASPPGRSTSASGCRLHDAAMLELAPEFEAPAAADDCKCGHGAGKNLFMVSGPDGFIAHYAGPKRWLGGQQVQGPVGGVAARLQRRYPWLANDWLVLKL</sequence>
<dbReference type="Gene3D" id="3.40.30.10">
    <property type="entry name" value="Glutaredoxin"/>
    <property type="match status" value="1"/>
</dbReference>
<reference evidence="8 9" key="1">
    <citation type="submission" date="2018-01" db="EMBL/GenBank/DDBJ databases">
        <title>Genome characterization of the sugarcane-associated fungus Trichoderma ghanense CCMA-1212 and their application in lignocelulose bioconversion.</title>
        <authorList>
            <person name="Steindorff A.S."/>
            <person name="Mendes T.D."/>
            <person name="Vilela E.S.D."/>
            <person name="Rodrigues D.S."/>
            <person name="Formighieri E.F."/>
            <person name="Melo I.S."/>
            <person name="Favaro L.C.L."/>
        </authorList>
    </citation>
    <scope>NUCLEOTIDE SEQUENCE [LARGE SCALE GENOMIC DNA]</scope>
    <source>
        <strain evidence="8 9">CCMA-1212</strain>
    </source>
</reference>
<keyword evidence="3" id="KW-0274">FAD</keyword>
<evidence type="ECO:0000313" key="9">
    <source>
        <dbReference type="Proteomes" id="UP001642720"/>
    </source>
</evidence>
<dbReference type="PANTHER" id="PTHR31902:SF7">
    <property type="entry name" value="ALTERED INHERITANCE OF MITOCHONDRIA PROTEIN 32"/>
    <property type="match status" value="1"/>
</dbReference>
<comment type="caution">
    <text evidence="8">The sequence shown here is derived from an EMBL/GenBank/DDBJ whole genome shotgun (WGS) entry which is preliminary data.</text>
</comment>